<accession>A0ACB8XVP1</accession>
<organism evidence="1 2">
    <name type="scientific">Smallanthus sonchifolius</name>
    <dbReference type="NCBI Taxonomy" id="185202"/>
    <lineage>
        <taxon>Eukaryota</taxon>
        <taxon>Viridiplantae</taxon>
        <taxon>Streptophyta</taxon>
        <taxon>Embryophyta</taxon>
        <taxon>Tracheophyta</taxon>
        <taxon>Spermatophyta</taxon>
        <taxon>Magnoliopsida</taxon>
        <taxon>eudicotyledons</taxon>
        <taxon>Gunneridae</taxon>
        <taxon>Pentapetalae</taxon>
        <taxon>asterids</taxon>
        <taxon>campanulids</taxon>
        <taxon>Asterales</taxon>
        <taxon>Asteraceae</taxon>
        <taxon>Asteroideae</taxon>
        <taxon>Heliantheae alliance</taxon>
        <taxon>Millerieae</taxon>
        <taxon>Smallanthus</taxon>
    </lineage>
</organism>
<evidence type="ECO:0000313" key="1">
    <source>
        <dbReference type="EMBL" id="KAI3675466.1"/>
    </source>
</evidence>
<protein>
    <submittedName>
        <fullName evidence="1">Uncharacterized protein</fullName>
    </submittedName>
</protein>
<reference evidence="2" key="1">
    <citation type="journal article" date="2022" name="Mol. Ecol. Resour.">
        <title>The genomes of chicory, endive, great burdock and yacon provide insights into Asteraceae palaeo-polyploidization history and plant inulin production.</title>
        <authorList>
            <person name="Fan W."/>
            <person name="Wang S."/>
            <person name="Wang H."/>
            <person name="Wang A."/>
            <person name="Jiang F."/>
            <person name="Liu H."/>
            <person name="Zhao H."/>
            <person name="Xu D."/>
            <person name="Zhang Y."/>
        </authorList>
    </citation>
    <scope>NUCLEOTIDE SEQUENCE [LARGE SCALE GENOMIC DNA]</scope>
    <source>
        <strain evidence="2">cv. Yunnan</strain>
    </source>
</reference>
<proteinExistence type="predicted"/>
<keyword evidence="2" id="KW-1185">Reference proteome</keyword>
<gene>
    <name evidence="1" type="ORF">L1987_85056</name>
</gene>
<dbReference type="EMBL" id="CM042046">
    <property type="protein sequence ID" value="KAI3675466.1"/>
    <property type="molecule type" value="Genomic_DNA"/>
</dbReference>
<sequence length="383" mass="42457">MGSQPEHTALRYHLRANSHPSGSFNSPECHQGQCIMVISELNNVAKDPIWQSFDSLQHTLLPGEKLGWNLDTGKERHLTAWKSEEDPAFSEFSYLIDARGYPHPMITKGQEIQYRAGPWNGLSACYGLTTKKNGTFICPDQSISVINTRCVGHFGICNIEKSPICDCLKGFEPTSPDHWRITDWSQGCRHTITLDCKPGEGFSEYSNLKLPDTRESWFNQTMTLAECEEMCRSNCSCTAYANSNIIGSGSGCMLWFGIPGNEPGRDHENRSDDENLEIPLLGLSAILKATNNFSINNKLGEGGFGPVYKGVLEDGQEIAVKRIKLKANGYMAPEYAGDGIFSIKSDVYSFGVLVLEIVSGDKNTGFVHKEHCNNLIGHLTFKD</sequence>
<name>A0ACB8XVP1_9ASTR</name>
<dbReference type="Proteomes" id="UP001056120">
    <property type="component" value="Linkage Group LG29"/>
</dbReference>
<comment type="caution">
    <text evidence="1">The sequence shown here is derived from an EMBL/GenBank/DDBJ whole genome shotgun (WGS) entry which is preliminary data.</text>
</comment>
<evidence type="ECO:0000313" key="2">
    <source>
        <dbReference type="Proteomes" id="UP001056120"/>
    </source>
</evidence>
<reference evidence="1 2" key="2">
    <citation type="journal article" date="2022" name="Mol. Ecol. Resour.">
        <title>The genomes of chicory, endive, great burdock and yacon provide insights into Asteraceae paleo-polyploidization history and plant inulin production.</title>
        <authorList>
            <person name="Fan W."/>
            <person name="Wang S."/>
            <person name="Wang H."/>
            <person name="Wang A."/>
            <person name="Jiang F."/>
            <person name="Liu H."/>
            <person name="Zhao H."/>
            <person name="Xu D."/>
            <person name="Zhang Y."/>
        </authorList>
    </citation>
    <scope>NUCLEOTIDE SEQUENCE [LARGE SCALE GENOMIC DNA]</scope>
    <source>
        <strain evidence="2">cv. Yunnan</strain>
        <tissue evidence="1">Leaves</tissue>
    </source>
</reference>